<dbReference type="GO" id="GO:0016747">
    <property type="term" value="F:acyltransferase activity, transferring groups other than amino-acyl groups"/>
    <property type="evidence" value="ECO:0007669"/>
    <property type="project" value="InterPro"/>
</dbReference>
<comment type="caution">
    <text evidence="2">The sequence shown here is derived from an EMBL/GenBank/DDBJ whole genome shotgun (WGS) entry which is preliminary data.</text>
</comment>
<dbReference type="EMBL" id="PYFT01000001">
    <property type="protein sequence ID" value="PSR52519.1"/>
    <property type="molecule type" value="Genomic_DNA"/>
</dbReference>
<organism evidence="2 3">
    <name type="scientific">Adhaeribacter arboris</name>
    <dbReference type="NCBI Taxonomy" id="2072846"/>
    <lineage>
        <taxon>Bacteria</taxon>
        <taxon>Pseudomonadati</taxon>
        <taxon>Bacteroidota</taxon>
        <taxon>Cytophagia</taxon>
        <taxon>Cytophagales</taxon>
        <taxon>Hymenobacteraceae</taxon>
        <taxon>Adhaeribacter</taxon>
    </lineage>
</organism>
<gene>
    <name evidence="2" type="ORF">AHMF7605_02755</name>
</gene>
<proteinExistence type="predicted"/>
<keyword evidence="3" id="KW-1185">Reference proteome</keyword>
<dbReference type="InterPro" id="IPR016181">
    <property type="entry name" value="Acyl_CoA_acyltransferase"/>
</dbReference>
<feature type="domain" description="N-acetyltransferase" evidence="1">
    <location>
        <begin position="3"/>
        <end position="50"/>
    </location>
</feature>
<dbReference type="Gene3D" id="3.40.630.30">
    <property type="match status" value="1"/>
</dbReference>
<dbReference type="Proteomes" id="UP000240357">
    <property type="component" value="Unassembled WGS sequence"/>
</dbReference>
<dbReference type="SUPFAM" id="SSF55729">
    <property type="entry name" value="Acyl-CoA N-acyltransferases (Nat)"/>
    <property type="match status" value="1"/>
</dbReference>
<name>A0A2T2YAH9_9BACT</name>
<dbReference type="InterPro" id="IPR000182">
    <property type="entry name" value="GNAT_dom"/>
</dbReference>
<evidence type="ECO:0000313" key="2">
    <source>
        <dbReference type="EMBL" id="PSR52519.1"/>
    </source>
</evidence>
<dbReference type="AlphaFoldDB" id="A0A2T2YAH9"/>
<evidence type="ECO:0000313" key="3">
    <source>
        <dbReference type="Proteomes" id="UP000240357"/>
    </source>
</evidence>
<dbReference type="Pfam" id="PF13302">
    <property type="entry name" value="Acetyltransf_3"/>
    <property type="match status" value="1"/>
</dbReference>
<protein>
    <recommendedName>
        <fullName evidence="1">N-acetyltransferase domain-containing protein</fullName>
    </recommendedName>
</protein>
<sequence length="55" mass="6434">MIRKEDQTYLGFAGLWFFFEEDQPHLLYGLLPEYTKSGLATEAARAVRDLYTITF</sequence>
<evidence type="ECO:0000259" key="1">
    <source>
        <dbReference type="Pfam" id="PF13302"/>
    </source>
</evidence>
<dbReference type="OrthoDB" id="9788916at2"/>
<accession>A0A2T2YAH9</accession>
<reference evidence="2 3" key="1">
    <citation type="submission" date="2018-03" db="EMBL/GenBank/DDBJ databases">
        <title>Adhaeribacter sp. HMF7605 Genome sequencing and assembly.</title>
        <authorList>
            <person name="Kang H."/>
            <person name="Kang J."/>
            <person name="Cha I."/>
            <person name="Kim H."/>
            <person name="Joh K."/>
        </authorList>
    </citation>
    <scope>NUCLEOTIDE SEQUENCE [LARGE SCALE GENOMIC DNA]</scope>
    <source>
        <strain evidence="2 3">HMF7605</strain>
    </source>
</reference>